<dbReference type="PATRIC" id="fig|45074.5.peg.1427"/>
<dbReference type="InterPro" id="IPR050678">
    <property type="entry name" value="DNA_Partitioning_ATPase"/>
</dbReference>
<gene>
    <name evidence="2" type="primary">soj</name>
    <name evidence="2" type="ORF">Lsan_1344</name>
</gene>
<keyword evidence="3" id="KW-1185">Reference proteome</keyword>
<dbReference type="OrthoDB" id="5621980at2"/>
<evidence type="ECO:0000313" key="2">
    <source>
        <dbReference type="EMBL" id="KTD63375.1"/>
    </source>
</evidence>
<keyword evidence="2" id="KW-0378">Hydrolase</keyword>
<dbReference type="EMBL" id="LNYU01000028">
    <property type="protein sequence ID" value="KTD63375.1"/>
    <property type="molecule type" value="Genomic_DNA"/>
</dbReference>
<dbReference type="InterPro" id="IPR025669">
    <property type="entry name" value="AAA_dom"/>
</dbReference>
<dbReference type="GO" id="GO:0016787">
    <property type="term" value="F:hydrolase activity"/>
    <property type="evidence" value="ECO:0007669"/>
    <property type="project" value="UniProtKB-KW"/>
</dbReference>
<dbReference type="RefSeq" id="WP_058513754.1">
    <property type="nucleotide sequence ID" value="NZ_CAAAIH010000085.1"/>
</dbReference>
<dbReference type="InterPro" id="IPR027417">
    <property type="entry name" value="P-loop_NTPase"/>
</dbReference>
<comment type="caution">
    <text evidence="2">The sequence shown here is derived from an EMBL/GenBank/DDBJ whole genome shotgun (WGS) entry which is preliminary data.</text>
</comment>
<organism evidence="2 3">
    <name type="scientific">Legionella santicrucis</name>
    <dbReference type="NCBI Taxonomy" id="45074"/>
    <lineage>
        <taxon>Bacteria</taxon>
        <taxon>Pseudomonadati</taxon>
        <taxon>Pseudomonadota</taxon>
        <taxon>Gammaproteobacteria</taxon>
        <taxon>Legionellales</taxon>
        <taxon>Legionellaceae</taxon>
        <taxon>Legionella</taxon>
    </lineage>
</organism>
<dbReference type="AlphaFoldDB" id="A0A0W0Z3F4"/>
<name>A0A0W0Z3F4_9GAMM</name>
<reference evidence="2 3" key="1">
    <citation type="submission" date="2015-11" db="EMBL/GenBank/DDBJ databases">
        <title>Genomic analysis of 38 Legionella species identifies large and diverse effector repertoires.</title>
        <authorList>
            <person name="Burstein D."/>
            <person name="Amaro F."/>
            <person name="Zusman T."/>
            <person name="Lifshitz Z."/>
            <person name="Cohen O."/>
            <person name="Gilbert J.A."/>
            <person name="Pupko T."/>
            <person name="Shuman H.A."/>
            <person name="Segal G."/>
        </authorList>
    </citation>
    <scope>NUCLEOTIDE SEQUENCE [LARGE SCALE GENOMIC DNA]</scope>
    <source>
        <strain evidence="2 3">SC-63-C7</strain>
    </source>
</reference>
<evidence type="ECO:0000313" key="3">
    <source>
        <dbReference type="Proteomes" id="UP000054703"/>
    </source>
</evidence>
<dbReference type="STRING" id="45074.Lsan_1344"/>
<feature type="domain" description="AAA" evidence="1">
    <location>
        <begin position="66"/>
        <end position="250"/>
    </location>
</feature>
<dbReference type="SUPFAM" id="SSF52540">
    <property type="entry name" value="P-loop containing nucleoside triphosphate hydrolases"/>
    <property type="match status" value="1"/>
</dbReference>
<sequence length="338" mass="37721">MDVSQIKISELSRLTDINKTLISRYFKEASDMSVTRINDRIVGLSPEAATEFLLEHGKDYFRKGGVILTANLCGGVGKTTGTYSLSASARRIHTREDPIVIIDTDSQGSFTGTVCGAPAEDDELILIDFLEGKAKIENILTDVGNNVWFVKSNLNQAYIDKVLSKPSDIKKGMLNFYNEIFRHLGENTKIFQDHTPQLSSVFASSICAISQLNPQLLRSVIIPMRSDDYAINGAEKILNEITELQETFNLERNIDIHCYFSSIDRRISTTSEAIKGAKKKDAIIHHLCPVVIRYCSEIPKSIQKSNNVYSSGKSNNAAEDYQDLLQYIFSYAKEAEVA</sequence>
<dbReference type="PANTHER" id="PTHR13696:SF99">
    <property type="entry name" value="COBYRINIC ACID AC-DIAMIDE SYNTHASE"/>
    <property type="match status" value="1"/>
</dbReference>
<evidence type="ECO:0000259" key="1">
    <source>
        <dbReference type="Pfam" id="PF13614"/>
    </source>
</evidence>
<accession>A0A0W0Z3F4</accession>
<dbReference type="Proteomes" id="UP000054703">
    <property type="component" value="Unassembled WGS sequence"/>
</dbReference>
<proteinExistence type="predicted"/>
<dbReference type="Pfam" id="PF13614">
    <property type="entry name" value="AAA_31"/>
    <property type="match status" value="1"/>
</dbReference>
<dbReference type="EC" id="3.6.-.-" evidence="2"/>
<dbReference type="PANTHER" id="PTHR13696">
    <property type="entry name" value="P-LOOP CONTAINING NUCLEOSIDE TRIPHOSPHATE HYDROLASE"/>
    <property type="match status" value="1"/>
</dbReference>
<dbReference type="Gene3D" id="3.40.50.300">
    <property type="entry name" value="P-loop containing nucleotide triphosphate hydrolases"/>
    <property type="match status" value="1"/>
</dbReference>
<protein>
    <submittedName>
        <fullName evidence="2">Sporulation initiation inhibitor protein Soj</fullName>
        <ecNumber evidence="2">3.6.-.-</ecNumber>
    </submittedName>
</protein>